<feature type="signal peptide" evidence="1">
    <location>
        <begin position="1"/>
        <end position="24"/>
    </location>
</feature>
<dbReference type="Gene3D" id="2.130.10.10">
    <property type="entry name" value="YVTN repeat-like/Quinoprotein amine dehydrogenase"/>
    <property type="match status" value="1"/>
</dbReference>
<dbReference type="EMBL" id="CP041217">
    <property type="protein sequence ID" value="QDH20292.1"/>
    <property type="molecule type" value="Genomic_DNA"/>
</dbReference>
<dbReference type="Proteomes" id="UP000316968">
    <property type="component" value="Chromosome"/>
</dbReference>
<proteinExistence type="predicted"/>
<dbReference type="RefSeq" id="WP_141446687.1">
    <property type="nucleotide sequence ID" value="NZ_CP041217.1"/>
</dbReference>
<protein>
    <recommendedName>
        <fullName evidence="4">WD40 repeat domain-containing protein</fullName>
    </recommendedName>
</protein>
<dbReference type="InterPro" id="IPR015943">
    <property type="entry name" value="WD40/YVTN_repeat-like_dom_sf"/>
</dbReference>
<evidence type="ECO:0008006" key="4">
    <source>
        <dbReference type="Google" id="ProtNLM"/>
    </source>
</evidence>
<dbReference type="SUPFAM" id="SSF82171">
    <property type="entry name" value="DPP6 N-terminal domain-like"/>
    <property type="match status" value="1"/>
</dbReference>
<keyword evidence="1" id="KW-0732">Signal</keyword>
<dbReference type="KEGG" id="saca:FFV09_05090"/>
<accession>A0A4Y6URK4</accession>
<sequence>MRKTFKIAAAAALLLAVASGAALADTDAWTGAGKQPGLMAGQGGTLLKLPGRAEKQRAAASIDPATGRAGSLAGTRAAQGQTGTFTARLRADGLNETLTFRYAESDGRLVPLPSPDLGYELHTLPDGQALVEYASSLYKLDPQRKTLSPFLLGQTGGYRKTVRSATAGGAPKMVVWGKRASISPDGHKLLYWTTRSFPSTGSEDGENWIKDLRTGAEKKIYGAGYTLLGWDNDNRFYLDLGDGGIVRVDSSTGASAKLVSGYSVSAVSGTHLLSQTKDGSLSVRDLSAGKARTFKGGGLGHVRSAAASADGGTFAVLNAPDRSSRVSTLILIEARTLKSRTIAEPAGASILGLSWQDAERLLVRTRSRATGTESTYTIDIGEEAGT</sequence>
<evidence type="ECO:0000256" key="1">
    <source>
        <dbReference type="SAM" id="SignalP"/>
    </source>
</evidence>
<name>A0A4Y6URK4_SACBS</name>
<keyword evidence="3" id="KW-1185">Reference proteome</keyword>
<reference evidence="2 3" key="1">
    <citation type="submission" date="2019-06" db="EMBL/GenBank/DDBJ databases">
        <title>Saccharibacillus brassicae sp. nov., an endophytic bacterium isolated from Chinese cabbage seeds (Brassica pekinensis).</title>
        <authorList>
            <person name="Jiang L."/>
            <person name="Lee J."/>
            <person name="Kim S.W."/>
        </authorList>
    </citation>
    <scope>NUCLEOTIDE SEQUENCE [LARGE SCALE GENOMIC DNA]</scope>
    <source>
        <strain evidence="3">KCTC 43072 / ATSA2</strain>
    </source>
</reference>
<dbReference type="AlphaFoldDB" id="A0A4Y6URK4"/>
<organism evidence="2 3">
    <name type="scientific">Saccharibacillus brassicae</name>
    <dbReference type="NCBI Taxonomy" id="2583377"/>
    <lineage>
        <taxon>Bacteria</taxon>
        <taxon>Bacillati</taxon>
        <taxon>Bacillota</taxon>
        <taxon>Bacilli</taxon>
        <taxon>Bacillales</taxon>
        <taxon>Paenibacillaceae</taxon>
        <taxon>Saccharibacillus</taxon>
    </lineage>
</organism>
<gene>
    <name evidence="2" type="ORF">FFV09_05090</name>
</gene>
<feature type="chain" id="PRO_5021219127" description="WD40 repeat domain-containing protein" evidence="1">
    <location>
        <begin position="25"/>
        <end position="386"/>
    </location>
</feature>
<evidence type="ECO:0000313" key="3">
    <source>
        <dbReference type="Proteomes" id="UP000316968"/>
    </source>
</evidence>
<dbReference type="OrthoDB" id="2676742at2"/>
<evidence type="ECO:0000313" key="2">
    <source>
        <dbReference type="EMBL" id="QDH20292.1"/>
    </source>
</evidence>